<sequence length="77" mass="8487">MMSPAHRDAPYAEIHASNSVNKNVYEVEPTISSVHTLSNNSCNGPFCQDPYDLPKNSPIPCHYDLLSTRDSSPSPLK</sequence>
<organism evidence="1 2">
    <name type="scientific">Carassius auratus</name>
    <name type="common">Goldfish</name>
    <dbReference type="NCBI Taxonomy" id="7957"/>
    <lineage>
        <taxon>Eukaryota</taxon>
        <taxon>Metazoa</taxon>
        <taxon>Chordata</taxon>
        <taxon>Craniata</taxon>
        <taxon>Vertebrata</taxon>
        <taxon>Euteleostomi</taxon>
        <taxon>Actinopterygii</taxon>
        <taxon>Neopterygii</taxon>
        <taxon>Teleostei</taxon>
        <taxon>Ostariophysi</taxon>
        <taxon>Cypriniformes</taxon>
        <taxon>Cyprinidae</taxon>
        <taxon>Cyprininae</taxon>
        <taxon>Carassius</taxon>
    </lineage>
</organism>
<keyword evidence="1" id="KW-1185">Reference proteome</keyword>
<dbReference type="Proteomes" id="UP000515129">
    <property type="component" value="Chromosome 10"/>
</dbReference>
<reference evidence="2" key="1">
    <citation type="submission" date="2025-08" db="UniProtKB">
        <authorList>
            <consortium name="RefSeq"/>
        </authorList>
    </citation>
    <scope>IDENTIFICATION</scope>
    <source>
        <strain evidence="2">Wakin</strain>
        <tissue evidence="2">Muscle</tissue>
    </source>
</reference>
<dbReference type="KEGG" id="caua:113109503"/>
<accession>A0A6P6Q5N1</accession>
<name>A0A6P6Q5N1_CARAU</name>
<protein>
    <submittedName>
        <fullName evidence="2">Multiple epidermal growth factor-like domains protein 10</fullName>
    </submittedName>
</protein>
<dbReference type="AlphaFoldDB" id="A0A6P6Q5N1"/>
<evidence type="ECO:0000313" key="1">
    <source>
        <dbReference type="Proteomes" id="UP000515129"/>
    </source>
</evidence>
<evidence type="ECO:0000313" key="2">
    <source>
        <dbReference type="RefSeq" id="XP_026128844.1"/>
    </source>
</evidence>
<dbReference type="OrthoDB" id="409374at2759"/>
<dbReference type="GeneID" id="113109503"/>
<proteinExistence type="predicted"/>
<gene>
    <name evidence="2" type="primary">LOC113109503</name>
</gene>
<dbReference type="RefSeq" id="XP_026128844.1">
    <property type="nucleotide sequence ID" value="XM_026273059.1"/>
</dbReference>